<accession>A0A0H3K5Q2</accession>
<reference evidence="3 4" key="1">
    <citation type="journal article" date="2008" name="J. Bacteriol.">
        <title>Genome sequence of Staphylococcus aureus strain Newman and comparative analysis of staphylococcal genomes: polymorphism and evolution of two major pathogenicity islands.</title>
        <authorList>
            <person name="Baba T."/>
            <person name="Bae T."/>
            <person name="Schneewind O."/>
            <person name="Takeuchi F."/>
            <person name="Hiramatsu K."/>
        </authorList>
    </citation>
    <scope>NUCLEOTIDE SEQUENCE [LARGE SCALE GENOMIC DNA]</scope>
    <source>
        <strain evidence="3 4">Newman</strain>
    </source>
</reference>
<dbReference type="InterPro" id="IPR043797">
    <property type="entry name" value="MupG_N"/>
</dbReference>
<name>A0A0H3K5Q2_STAAE</name>
<evidence type="ECO:0008006" key="5">
    <source>
        <dbReference type="Google" id="ProtNLM"/>
    </source>
</evidence>
<sequence length="357" mass="41071">MLRRATLTGFSVYLGQPLDEAYIKRMIKQGYQMIFTSVQIPEEDDETKYHYFTKLLNLLKHEQVTYLIDANPSILTPSFYDHLRQYDAQFMIRIDHSTSIEAIEAIMAQGLKCCLNASIISRELLTSLHQQLNDFTLLSFCHNYYPRPDTGLSVDLVNKKNELIYQFNPKAQIYGFIVGSDLRGPLHKGLPTIEATRHSHPVVAAKLLQETGVSEVLVGDSLIEMRQAKQLIDFCKHRHFTLCIEEVFDTTVTYLFDMCHKVRPDNPENVIRSETSRQICPHSIQPQFTTQRRIGSVTVDNLNNGRYQGEMQIVRQTLSAHDNVNVVAQIIKEDLPLLSCIEPNDTFDFQKTRECKK</sequence>
<dbReference type="InterPro" id="IPR013785">
    <property type="entry name" value="Aldolase_TIM"/>
</dbReference>
<dbReference type="Pfam" id="PF05913">
    <property type="entry name" value="MupG_C"/>
    <property type="match status" value="1"/>
</dbReference>
<dbReference type="InterPro" id="IPR008589">
    <property type="entry name" value="MupG"/>
</dbReference>
<dbReference type="PANTHER" id="PTHR38435">
    <property type="match status" value="1"/>
</dbReference>
<protein>
    <recommendedName>
        <fullName evidence="5">Outer surface protein</fullName>
    </recommendedName>
</protein>
<dbReference type="Proteomes" id="UP000006386">
    <property type="component" value="Chromosome"/>
</dbReference>
<dbReference type="Gene3D" id="2.40.100.10">
    <property type="entry name" value="Cyclophilin-like"/>
    <property type="match status" value="1"/>
</dbReference>
<dbReference type="EMBL" id="AP009351">
    <property type="protein sequence ID" value="BAF66406.1"/>
    <property type="molecule type" value="Genomic_DNA"/>
</dbReference>
<dbReference type="Pfam" id="PF19200">
    <property type="entry name" value="MupG_N"/>
    <property type="match status" value="1"/>
</dbReference>
<dbReference type="HOGENOM" id="CLU_065324_0_0_9"/>
<dbReference type="InterPro" id="IPR017853">
    <property type="entry name" value="GH"/>
</dbReference>
<dbReference type="Gene3D" id="3.20.20.70">
    <property type="entry name" value="Aldolase class I"/>
    <property type="match status" value="1"/>
</dbReference>
<feature type="domain" description="6-phospho-N-acetylmuramidase C-terminal" evidence="1">
    <location>
        <begin position="249"/>
        <end position="350"/>
    </location>
</feature>
<feature type="domain" description="6-phospho-N-acetylmuramidase N-terminal" evidence="2">
    <location>
        <begin position="8"/>
        <end position="231"/>
    </location>
</feature>
<dbReference type="SUPFAM" id="SSF51445">
    <property type="entry name" value="(Trans)glycosidases"/>
    <property type="match status" value="1"/>
</dbReference>
<dbReference type="AlphaFoldDB" id="A0A0H3K5Q2"/>
<gene>
    <name evidence="3" type="ordered locus">NWMN_0134</name>
</gene>
<dbReference type="SUPFAM" id="SSF50891">
    <property type="entry name" value="Cyclophilin-like"/>
    <property type="match status" value="1"/>
</dbReference>
<dbReference type="PANTHER" id="PTHR38435:SF2">
    <property type="entry name" value="DUF871 DOMAIN-CONTAINING PROTEIN"/>
    <property type="match status" value="1"/>
</dbReference>
<evidence type="ECO:0000313" key="4">
    <source>
        <dbReference type="Proteomes" id="UP000006386"/>
    </source>
</evidence>
<organism evidence="3 4">
    <name type="scientific">Staphylococcus aureus (strain Newman)</name>
    <dbReference type="NCBI Taxonomy" id="426430"/>
    <lineage>
        <taxon>Bacteria</taxon>
        <taxon>Bacillati</taxon>
        <taxon>Bacillota</taxon>
        <taxon>Bacilli</taxon>
        <taxon>Bacillales</taxon>
        <taxon>Staphylococcaceae</taxon>
        <taxon>Staphylococcus</taxon>
    </lineage>
</organism>
<dbReference type="InterPro" id="IPR029000">
    <property type="entry name" value="Cyclophilin-like_dom_sf"/>
</dbReference>
<dbReference type="InterPro" id="IPR043894">
    <property type="entry name" value="MupG_C"/>
</dbReference>
<evidence type="ECO:0000259" key="2">
    <source>
        <dbReference type="Pfam" id="PF19200"/>
    </source>
</evidence>
<dbReference type="KEGG" id="sae:NWMN_0134"/>
<proteinExistence type="predicted"/>
<evidence type="ECO:0000313" key="3">
    <source>
        <dbReference type="EMBL" id="BAF66406.1"/>
    </source>
</evidence>
<evidence type="ECO:0000259" key="1">
    <source>
        <dbReference type="Pfam" id="PF05913"/>
    </source>
</evidence>